<reference evidence="1 2" key="1">
    <citation type="submission" date="2016-09" db="EMBL/GenBank/DDBJ databases">
        <title>Extensive genetic diversity and differential bi-allelic expression allows diatom success in the polar Southern Ocean.</title>
        <authorList>
            <consortium name="DOE Joint Genome Institute"/>
            <person name="Mock T."/>
            <person name="Otillar R.P."/>
            <person name="Strauss J."/>
            <person name="Dupont C."/>
            <person name="Frickenhaus S."/>
            <person name="Maumus F."/>
            <person name="Mcmullan M."/>
            <person name="Sanges R."/>
            <person name="Schmutz J."/>
            <person name="Toseland A."/>
            <person name="Valas R."/>
            <person name="Veluchamy A."/>
            <person name="Ward B.J."/>
            <person name="Allen A."/>
            <person name="Barry K."/>
            <person name="Falciatore A."/>
            <person name="Ferrante M."/>
            <person name="Fortunato A.E."/>
            <person name="Gloeckner G."/>
            <person name="Gruber A."/>
            <person name="Hipkin R."/>
            <person name="Janech M."/>
            <person name="Kroth P."/>
            <person name="Leese F."/>
            <person name="Lindquist E."/>
            <person name="Lyon B.R."/>
            <person name="Martin J."/>
            <person name="Mayer C."/>
            <person name="Parker M."/>
            <person name="Quesneville H."/>
            <person name="Raymond J."/>
            <person name="Uhlig C."/>
            <person name="Valentin K.U."/>
            <person name="Worden A.Z."/>
            <person name="Armbrust E.V."/>
            <person name="Bowler C."/>
            <person name="Green B."/>
            <person name="Moulton V."/>
            <person name="Van Oosterhout C."/>
            <person name="Grigoriev I."/>
        </authorList>
    </citation>
    <scope>NUCLEOTIDE SEQUENCE [LARGE SCALE GENOMIC DNA]</scope>
    <source>
        <strain evidence="1 2">CCMP1102</strain>
    </source>
</reference>
<dbReference type="InterPro" id="IPR002060">
    <property type="entry name" value="Squ/phyt_synthse"/>
</dbReference>
<dbReference type="InParanoid" id="A0A1E7FRM8"/>
<dbReference type="OrthoDB" id="270318at2759"/>
<dbReference type="Pfam" id="PF00494">
    <property type="entry name" value="SQS_PSY"/>
    <property type="match status" value="1"/>
</dbReference>
<dbReference type="EMBL" id="KV784354">
    <property type="protein sequence ID" value="OEU20774.1"/>
    <property type="molecule type" value="Genomic_DNA"/>
</dbReference>
<name>A0A1E7FRM8_9STRA</name>
<proteinExistence type="predicted"/>
<accession>A0A1E7FRM8</accession>
<gene>
    <name evidence="1" type="ORF">FRACYDRAFT_267764</name>
</gene>
<dbReference type="KEGG" id="fcy:FRACYDRAFT_267764"/>
<dbReference type="Proteomes" id="UP000095751">
    <property type="component" value="Unassembled WGS sequence"/>
</dbReference>
<evidence type="ECO:0000313" key="2">
    <source>
        <dbReference type="Proteomes" id="UP000095751"/>
    </source>
</evidence>
<keyword evidence="2" id="KW-1185">Reference proteome</keyword>
<sequence length="213" mass="24743">MSAAMLRFASYHSTTISTSDHQKKNQSMSTKDYRYCVELVKNRDRESYLCGLLMPYNARRSFFGIRAWNAELASIKGGSVLNRNKGEQANAALQVRIQWWREGLNKIYDSQQQSENNHESHSTTNNNYKIDDEMFSISETLDASYFKNPAVRVLDYAVREKQLTQRFLERLSEARETDLHDEQPETITDMVEYADNIVSSLLYLTLETVNVRD</sequence>
<organism evidence="1 2">
    <name type="scientific">Fragilariopsis cylindrus CCMP1102</name>
    <dbReference type="NCBI Taxonomy" id="635003"/>
    <lineage>
        <taxon>Eukaryota</taxon>
        <taxon>Sar</taxon>
        <taxon>Stramenopiles</taxon>
        <taxon>Ochrophyta</taxon>
        <taxon>Bacillariophyta</taxon>
        <taxon>Bacillariophyceae</taxon>
        <taxon>Bacillariophycidae</taxon>
        <taxon>Bacillariales</taxon>
        <taxon>Bacillariaceae</taxon>
        <taxon>Fragilariopsis</taxon>
    </lineage>
</organism>
<evidence type="ECO:0000313" key="1">
    <source>
        <dbReference type="EMBL" id="OEU20774.1"/>
    </source>
</evidence>
<dbReference type="SUPFAM" id="SSF48576">
    <property type="entry name" value="Terpenoid synthases"/>
    <property type="match status" value="1"/>
</dbReference>
<dbReference type="InterPro" id="IPR008949">
    <property type="entry name" value="Isoprenoid_synthase_dom_sf"/>
</dbReference>
<protein>
    <submittedName>
        <fullName evidence="1">Uncharacterized protein</fullName>
    </submittedName>
</protein>
<dbReference type="Gene3D" id="1.10.600.10">
    <property type="entry name" value="Farnesyl Diphosphate Synthase"/>
    <property type="match status" value="1"/>
</dbReference>
<dbReference type="AlphaFoldDB" id="A0A1E7FRM8"/>
<feature type="non-terminal residue" evidence="1">
    <location>
        <position position="213"/>
    </location>
</feature>